<dbReference type="PANTHER" id="PTHR22617">
    <property type="entry name" value="CHEMOTAXIS SENSOR HISTIDINE KINASE-RELATED"/>
    <property type="match status" value="1"/>
</dbReference>
<evidence type="ECO:0000313" key="2">
    <source>
        <dbReference type="EMBL" id="MEC4718726.1"/>
    </source>
</evidence>
<accession>A0ABU6J524</accession>
<reference evidence="2 3" key="1">
    <citation type="submission" date="2023-10" db="EMBL/GenBank/DDBJ databases">
        <title>Noviherbaspirillum sp. CPCC 100848 genome assembly.</title>
        <authorList>
            <person name="Li X.Y."/>
            <person name="Fang X.M."/>
        </authorList>
    </citation>
    <scope>NUCLEOTIDE SEQUENCE [LARGE SCALE GENOMIC DNA]</scope>
    <source>
        <strain evidence="2 3">CPCC 100848</strain>
    </source>
</reference>
<dbReference type="PROSITE" id="PS50851">
    <property type="entry name" value="CHEW"/>
    <property type="match status" value="1"/>
</dbReference>
<dbReference type="Pfam" id="PF01584">
    <property type="entry name" value="CheW"/>
    <property type="match status" value="1"/>
</dbReference>
<dbReference type="PANTHER" id="PTHR22617:SF43">
    <property type="entry name" value="PROTEIN PILI"/>
    <property type="match status" value="1"/>
</dbReference>
<dbReference type="InterPro" id="IPR002545">
    <property type="entry name" value="CheW-lke_dom"/>
</dbReference>
<keyword evidence="3" id="KW-1185">Reference proteome</keyword>
<dbReference type="InterPro" id="IPR036061">
    <property type="entry name" value="CheW-like_dom_sf"/>
</dbReference>
<dbReference type="SMART" id="SM00260">
    <property type="entry name" value="CheW"/>
    <property type="match status" value="1"/>
</dbReference>
<name>A0ABU6J524_9BURK</name>
<dbReference type="Gene3D" id="2.40.50.180">
    <property type="entry name" value="CheA-289, Domain 4"/>
    <property type="match status" value="1"/>
</dbReference>
<feature type="domain" description="CheW-like" evidence="1">
    <location>
        <begin position="1"/>
        <end position="147"/>
    </location>
</feature>
<dbReference type="Proteomes" id="UP001352263">
    <property type="component" value="Unassembled WGS sequence"/>
</dbReference>
<evidence type="ECO:0000313" key="3">
    <source>
        <dbReference type="Proteomes" id="UP001352263"/>
    </source>
</evidence>
<comment type="caution">
    <text evidence="2">The sequence shown here is derived from an EMBL/GenBank/DDBJ whole genome shotgun (WGS) entry which is preliminary data.</text>
</comment>
<evidence type="ECO:0000259" key="1">
    <source>
        <dbReference type="PROSITE" id="PS50851"/>
    </source>
</evidence>
<organism evidence="2 3">
    <name type="scientific">Noviherbaspirillum album</name>
    <dbReference type="NCBI Taxonomy" id="3080276"/>
    <lineage>
        <taxon>Bacteria</taxon>
        <taxon>Pseudomonadati</taxon>
        <taxon>Pseudomonadota</taxon>
        <taxon>Betaproteobacteria</taxon>
        <taxon>Burkholderiales</taxon>
        <taxon>Oxalobacteraceae</taxon>
        <taxon>Noviherbaspirillum</taxon>
    </lineage>
</organism>
<dbReference type="SUPFAM" id="SSF50341">
    <property type="entry name" value="CheW-like"/>
    <property type="match status" value="1"/>
</dbReference>
<dbReference type="RefSeq" id="WP_326505448.1">
    <property type="nucleotide sequence ID" value="NZ_JAWIIV010000003.1"/>
</dbReference>
<dbReference type="Gene3D" id="2.30.30.40">
    <property type="entry name" value="SH3 Domains"/>
    <property type="match status" value="1"/>
</dbReference>
<gene>
    <name evidence="2" type="ORF">RY831_06180</name>
</gene>
<dbReference type="InterPro" id="IPR039315">
    <property type="entry name" value="CheW"/>
</dbReference>
<sequence>MQFLIFHLDKDRYALAAAGLVRVLPLMELKSLPQAPSFVAGLMNLHGQSVPVIDLCRLACGREHAARFDTRILLIEYARRDGHVHRPLHLLGLIAEGVEGMASIDPAQLRDAGVANESAPYLGKVVTHGERIVQVITPEHLLTDDVRAVLFPDSGDAAT</sequence>
<dbReference type="EMBL" id="JAWIIV010000003">
    <property type="protein sequence ID" value="MEC4718726.1"/>
    <property type="molecule type" value="Genomic_DNA"/>
</dbReference>
<protein>
    <submittedName>
        <fullName evidence="2">Chemotaxis protein CheW</fullName>
    </submittedName>
</protein>
<proteinExistence type="predicted"/>